<name>A0A177D167_9PLEO</name>
<dbReference type="InterPro" id="IPR012337">
    <property type="entry name" value="RNaseH-like_sf"/>
</dbReference>
<accession>A0A177D167</accession>
<dbReference type="GeneID" id="28768935"/>
<dbReference type="InterPro" id="IPR036397">
    <property type="entry name" value="RNaseH_sf"/>
</dbReference>
<sequence>METLAVMKAIAKAYDLAREIPGQLKAVAIYTDSTSAIRVARNPNHPLGLHIIRKACMLTKLGLKLSLHWCPGHSGVSDMFSLEHIFCQAKQNRFRATN</sequence>
<proteinExistence type="predicted"/>
<dbReference type="EMBL" id="KV441548">
    <property type="protein sequence ID" value="OAG12967.1"/>
    <property type="molecule type" value="Genomic_DNA"/>
</dbReference>
<evidence type="ECO:0000313" key="1">
    <source>
        <dbReference type="EMBL" id="OAG12967.1"/>
    </source>
</evidence>
<dbReference type="InParanoid" id="A0A177D167"/>
<gene>
    <name evidence="1" type="ORF">CC84DRAFT_167778</name>
</gene>
<dbReference type="Gene3D" id="3.30.420.10">
    <property type="entry name" value="Ribonuclease H-like superfamily/Ribonuclease H"/>
    <property type="match status" value="1"/>
</dbReference>
<dbReference type="AlphaFoldDB" id="A0A177D167"/>
<dbReference type="RefSeq" id="XP_018043332.1">
    <property type="nucleotide sequence ID" value="XM_018185449.1"/>
</dbReference>
<dbReference type="SUPFAM" id="SSF53098">
    <property type="entry name" value="Ribonuclease H-like"/>
    <property type="match status" value="1"/>
</dbReference>
<protein>
    <submittedName>
        <fullName evidence="1">Uncharacterized protein</fullName>
    </submittedName>
</protein>
<dbReference type="OrthoDB" id="3797754at2759"/>
<dbReference type="GO" id="GO:0003676">
    <property type="term" value="F:nucleic acid binding"/>
    <property type="evidence" value="ECO:0007669"/>
    <property type="project" value="InterPro"/>
</dbReference>
<dbReference type="Proteomes" id="UP000077069">
    <property type="component" value="Unassembled WGS sequence"/>
</dbReference>
<organism evidence="1 2">
    <name type="scientific">Paraphaeosphaeria sporulosa</name>
    <dbReference type="NCBI Taxonomy" id="1460663"/>
    <lineage>
        <taxon>Eukaryota</taxon>
        <taxon>Fungi</taxon>
        <taxon>Dikarya</taxon>
        <taxon>Ascomycota</taxon>
        <taxon>Pezizomycotina</taxon>
        <taxon>Dothideomycetes</taxon>
        <taxon>Pleosporomycetidae</taxon>
        <taxon>Pleosporales</taxon>
        <taxon>Massarineae</taxon>
        <taxon>Didymosphaeriaceae</taxon>
        <taxon>Paraphaeosphaeria</taxon>
    </lineage>
</organism>
<evidence type="ECO:0000313" key="2">
    <source>
        <dbReference type="Proteomes" id="UP000077069"/>
    </source>
</evidence>
<keyword evidence="2" id="KW-1185">Reference proteome</keyword>
<reference evidence="1 2" key="1">
    <citation type="submission" date="2016-05" db="EMBL/GenBank/DDBJ databases">
        <title>Comparative analysis of secretome profiles of manganese(II)-oxidizing ascomycete fungi.</title>
        <authorList>
            <consortium name="DOE Joint Genome Institute"/>
            <person name="Zeiner C.A."/>
            <person name="Purvine S.O."/>
            <person name="Zink E.M."/>
            <person name="Wu S."/>
            <person name="Pasa-Tolic L."/>
            <person name="Chaput D.L."/>
            <person name="Haridas S."/>
            <person name="Grigoriev I.V."/>
            <person name="Santelli C.M."/>
            <person name="Hansel C.M."/>
        </authorList>
    </citation>
    <scope>NUCLEOTIDE SEQUENCE [LARGE SCALE GENOMIC DNA]</scope>
    <source>
        <strain evidence="1 2">AP3s5-JAC2a</strain>
    </source>
</reference>